<dbReference type="Pfam" id="PF25778">
    <property type="entry name" value="DUF7948"/>
    <property type="match status" value="1"/>
</dbReference>
<feature type="domain" description="PKD" evidence="2">
    <location>
        <begin position="1112"/>
        <end position="1149"/>
    </location>
</feature>
<proteinExistence type="predicted"/>
<accession>A0ABP8FYF1</accession>
<evidence type="ECO:0000313" key="4">
    <source>
        <dbReference type="Proteomes" id="UP001501207"/>
    </source>
</evidence>
<comment type="caution">
    <text evidence="3">The sequence shown here is derived from an EMBL/GenBank/DDBJ whole genome shotgun (WGS) entry which is preliminary data.</text>
</comment>
<dbReference type="SUPFAM" id="SSF49299">
    <property type="entry name" value="PKD domain"/>
    <property type="match status" value="2"/>
</dbReference>
<dbReference type="Pfam" id="PF06739">
    <property type="entry name" value="SBBP"/>
    <property type="match status" value="1"/>
</dbReference>
<dbReference type="Proteomes" id="UP001501207">
    <property type="component" value="Unassembled WGS sequence"/>
</dbReference>
<dbReference type="PANTHER" id="PTHR35580">
    <property type="entry name" value="CELL SURFACE GLYCOPROTEIN (S-LAYER PROTEIN)-LIKE PROTEIN"/>
    <property type="match status" value="1"/>
</dbReference>
<dbReference type="InterPro" id="IPR022409">
    <property type="entry name" value="PKD/Chitinase_dom"/>
</dbReference>
<dbReference type="InterPro" id="IPR000601">
    <property type="entry name" value="PKD_dom"/>
</dbReference>
<dbReference type="EMBL" id="BAABFN010000005">
    <property type="protein sequence ID" value="GAA4313540.1"/>
    <property type="molecule type" value="Genomic_DNA"/>
</dbReference>
<dbReference type="InterPro" id="IPR010620">
    <property type="entry name" value="SBBP_repeat"/>
</dbReference>
<reference evidence="4" key="1">
    <citation type="journal article" date="2019" name="Int. J. Syst. Evol. Microbiol.">
        <title>The Global Catalogue of Microorganisms (GCM) 10K type strain sequencing project: providing services to taxonomists for standard genome sequencing and annotation.</title>
        <authorList>
            <consortium name="The Broad Institute Genomics Platform"/>
            <consortium name="The Broad Institute Genome Sequencing Center for Infectious Disease"/>
            <person name="Wu L."/>
            <person name="Ma J."/>
        </authorList>
    </citation>
    <scope>NUCLEOTIDE SEQUENCE [LARGE SCALE GENOMIC DNA]</scope>
    <source>
        <strain evidence="4">JCM 17664</strain>
    </source>
</reference>
<protein>
    <recommendedName>
        <fullName evidence="2">PKD domain-containing protein</fullName>
    </recommendedName>
</protein>
<dbReference type="SMART" id="SM00089">
    <property type="entry name" value="PKD"/>
    <property type="match status" value="2"/>
</dbReference>
<dbReference type="CDD" id="cd00146">
    <property type="entry name" value="PKD"/>
    <property type="match status" value="2"/>
</dbReference>
<dbReference type="InterPro" id="IPR035986">
    <property type="entry name" value="PKD_dom_sf"/>
</dbReference>
<gene>
    <name evidence="3" type="ORF">GCM10023143_23870</name>
</gene>
<feature type="region of interest" description="Disordered" evidence="1">
    <location>
        <begin position="82"/>
        <end position="101"/>
    </location>
</feature>
<sequence length="1259" mass="135573">MCIAPLASAAAQDAGGLLQFQENKGQWNDSVLYRAEVPGGYVFLREGGFTFSLYSPEDISRVEEAFHGEGTAATGPGSSYIVGPGHQPGKPGPAPGGTAPAPGNPWLIRGHAYQLNFLHANPHPAVAADHPAGGAFNYLLGKDSSRWRTGIRAYGGMTYQQLYTGVDMRVYSQSDRLKYDLIVHPGGDIRNIALQYLGAEELSLRKGHLHIRTSVGEVIEVAPYAYQIIGGQKTEVPCSYRLKGNILRFSVSGRYDRNHPLVIDPTTVFATFSGAKGDNWGYTATYDAGGNFYLGGIIFGNTGSYPVTPGAFQTSFGGGSGTSNGGAEGGYDIALSKFSADGHTLIYATYLGGSGDEQPHSMIVDSKGDLIISARTNSSDFPGNKVGTNGSWDMTVTELNPSGSGMIGSLVIGGSGEDGVNIAEKYSPVGGKTTTSLRRFYGDDARSEVNIGPDGNIYVVGCSRSSDFPTTPGVFQEKSGGGQQDGVVIKLKPDLSGVIWSSFIGGSADDAAYVINFGKSGDLYVAGGTSSTSFPIRGTHIQGTFGGGPADGFIAEIRADGSAITRSTFLGTKSADQVYGIQSDDDGNIYVTGTTEGKWTVTDNARYSGINENGKQFICKLKPDLSGYIYSTVFGSSGATEIGLPNISPTAFLVDRCQNVYVAGWGGMVASNAYPNAGTNGLPLKNPINPQSGDGRDFYFFVLKKDAKDILFASTYGQNGGGTDHVDGGTSRFDPNGVIYEAICGNCGGQVFWPTGPPGVYSIDNGSRGGSGCNAVALKIAFNLDGIRGGVETKDRRRNYCVGDPVTFIDTLYGRKAQEWIWNIYDTWDLDQIKSGSLTPVVSKTQPDTQDSAFQYKWTPSQQGNYTMQMIKHQPDQCIEYDTSYVQVKIGNNPATVRFSATKVPPCDQYAFQFENLSSNKQGIDFDEHAFLWDFGDGTAPDSTLPITTPFQHKFPQEGNYTVRLLLSDTANFCNTPLDTVKIVSASDQLKPGIQVPDTLCGDQQVIFTNTTLGGTKFTWKIKRPFGLGIDSVTMTDLSPLTYNPTDSGMYLVTLVVVDEVCAREDSVTDSMFVYPTPEAGFSVDPQNGTNQIIHFTNESDSKFDAVDGNLSYRWDFGDGGTSTDKDAQHLYTQTGSYKAVLYAYNRAGCMDTAMQVVNETIIPAMDMPKAFTPNNDGVNDRIAPRAFGVIKVDFRIYNRWGQLVFRSEDPGVTYDFNKGWDGRFNGKPQEMDVYTYILNVEFNDGNKATKQGSITLIR</sequence>
<evidence type="ECO:0000259" key="2">
    <source>
        <dbReference type="PROSITE" id="PS50093"/>
    </source>
</evidence>
<dbReference type="Pfam" id="PF18911">
    <property type="entry name" value="PKD_4"/>
    <property type="match status" value="2"/>
</dbReference>
<dbReference type="InterPro" id="IPR057708">
    <property type="entry name" value="DUF7948"/>
</dbReference>
<feature type="domain" description="PKD" evidence="2">
    <location>
        <begin position="927"/>
        <end position="990"/>
    </location>
</feature>
<dbReference type="InterPro" id="IPR013783">
    <property type="entry name" value="Ig-like_fold"/>
</dbReference>
<dbReference type="NCBIfam" id="TIGR04131">
    <property type="entry name" value="Bac_Flav_CTERM"/>
    <property type="match status" value="1"/>
</dbReference>
<dbReference type="InterPro" id="IPR026341">
    <property type="entry name" value="T9SS_type_B"/>
</dbReference>
<organism evidence="3 4">
    <name type="scientific">Compostibacter hankyongensis</name>
    <dbReference type="NCBI Taxonomy" id="1007089"/>
    <lineage>
        <taxon>Bacteria</taxon>
        <taxon>Pseudomonadati</taxon>
        <taxon>Bacteroidota</taxon>
        <taxon>Chitinophagia</taxon>
        <taxon>Chitinophagales</taxon>
        <taxon>Chitinophagaceae</taxon>
        <taxon>Compostibacter</taxon>
    </lineage>
</organism>
<dbReference type="PROSITE" id="PS50093">
    <property type="entry name" value="PKD"/>
    <property type="match status" value="2"/>
</dbReference>
<evidence type="ECO:0000313" key="3">
    <source>
        <dbReference type="EMBL" id="GAA4313540.1"/>
    </source>
</evidence>
<dbReference type="InterPro" id="IPR052918">
    <property type="entry name" value="Motility_Chemotaxis_Reg"/>
</dbReference>
<dbReference type="PANTHER" id="PTHR35580:SF1">
    <property type="entry name" value="PHYTASE-LIKE DOMAIN-CONTAINING PROTEIN"/>
    <property type="match status" value="1"/>
</dbReference>
<dbReference type="Pfam" id="PF13585">
    <property type="entry name" value="CHU_C"/>
    <property type="match status" value="1"/>
</dbReference>
<dbReference type="Gene3D" id="2.60.40.10">
    <property type="entry name" value="Immunoglobulins"/>
    <property type="match status" value="2"/>
</dbReference>
<keyword evidence="4" id="KW-1185">Reference proteome</keyword>
<name>A0ABP8FYF1_9BACT</name>
<evidence type="ECO:0000256" key="1">
    <source>
        <dbReference type="SAM" id="MobiDB-lite"/>
    </source>
</evidence>